<feature type="compositionally biased region" description="Polar residues" evidence="1">
    <location>
        <begin position="1"/>
        <end position="11"/>
    </location>
</feature>
<sequence length="52" mass="5597">MSTAGHGNPTQVAERFPDKHLPRPRIRPIPEPPSSLERAEMLKVAAVGGPAE</sequence>
<evidence type="ECO:0000313" key="2">
    <source>
        <dbReference type="EMBL" id="GEL20331.1"/>
    </source>
</evidence>
<name>A0A511D6B9_9PSEU</name>
<dbReference type="RefSeq" id="WP_154667180.1">
    <property type="nucleotide sequence ID" value="NZ_AUII01000044.1"/>
</dbReference>
<comment type="caution">
    <text evidence="2">The sequence shown here is derived from an EMBL/GenBank/DDBJ whole genome shotgun (WGS) entry which is preliminary data.</text>
</comment>
<proteinExistence type="predicted"/>
<organism evidence="2 3">
    <name type="scientific">Pseudonocardia asaccharolytica DSM 44247 = NBRC 16224</name>
    <dbReference type="NCBI Taxonomy" id="1123024"/>
    <lineage>
        <taxon>Bacteria</taxon>
        <taxon>Bacillati</taxon>
        <taxon>Actinomycetota</taxon>
        <taxon>Actinomycetes</taxon>
        <taxon>Pseudonocardiales</taxon>
        <taxon>Pseudonocardiaceae</taxon>
        <taxon>Pseudonocardia</taxon>
    </lineage>
</organism>
<dbReference type="STRING" id="1123024.GCA_000423625_04775"/>
<dbReference type="EMBL" id="BJVI01000066">
    <property type="protein sequence ID" value="GEL20331.1"/>
    <property type="molecule type" value="Genomic_DNA"/>
</dbReference>
<reference evidence="2 3" key="1">
    <citation type="submission" date="2019-07" db="EMBL/GenBank/DDBJ databases">
        <title>Whole genome shotgun sequence of Pseudonocardia asaccharolytica NBRC 16224.</title>
        <authorList>
            <person name="Hosoyama A."/>
            <person name="Uohara A."/>
            <person name="Ohji S."/>
            <person name="Ichikawa N."/>
        </authorList>
    </citation>
    <scope>NUCLEOTIDE SEQUENCE [LARGE SCALE GENOMIC DNA]</scope>
    <source>
        <strain evidence="2 3">NBRC 16224</strain>
    </source>
</reference>
<evidence type="ECO:0000256" key="1">
    <source>
        <dbReference type="SAM" id="MobiDB-lite"/>
    </source>
</evidence>
<dbReference type="AlphaFoldDB" id="A0A511D6B9"/>
<gene>
    <name evidence="2" type="ORF">PA7_41680</name>
</gene>
<protein>
    <submittedName>
        <fullName evidence="2">Uncharacterized protein</fullName>
    </submittedName>
</protein>
<accession>A0A511D6B9</accession>
<dbReference type="Proteomes" id="UP000321328">
    <property type="component" value="Unassembled WGS sequence"/>
</dbReference>
<keyword evidence="3" id="KW-1185">Reference proteome</keyword>
<feature type="region of interest" description="Disordered" evidence="1">
    <location>
        <begin position="1"/>
        <end position="36"/>
    </location>
</feature>
<evidence type="ECO:0000313" key="3">
    <source>
        <dbReference type="Proteomes" id="UP000321328"/>
    </source>
</evidence>